<evidence type="ECO:0000313" key="8">
    <source>
        <dbReference type="EMBL" id="CAE8735994.1"/>
    </source>
</evidence>
<dbReference type="AlphaFoldDB" id="A0A813LR42"/>
<feature type="transmembrane region" description="Helical" evidence="6">
    <location>
        <begin position="43"/>
        <end position="63"/>
    </location>
</feature>
<dbReference type="InterPro" id="IPR037185">
    <property type="entry name" value="EmrE-like"/>
</dbReference>
<dbReference type="EMBL" id="CAJNNW010036607">
    <property type="protein sequence ID" value="CAE8735994.1"/>
    <property type="molecule type" value="Genomic_DNA"/>
</dbReference>
<dbReference type="Proteomes" id="UP000626109">
    <property type="component" value="Unassembled WGS sequence"/>
</dbReference>
<dbReference type="GO" id="GO:0015165">
    <property type="term" value="F:pyrimidine nucleotide-sugar transmembrane transporter activity"/>
    <property type="evidence" value="ECO:0007669"/>
    <property type="project" value="InterPro"/>
</dbReference>
<reference evidence="8" key="1">
    <citation type="submission" date="2021-02" db="EMBL/GenBank/DDBJ databases">
        <authorList>
            <person name="Dougan E. K."/>
            <person name="Rhodes N."/>
            <person name="Thang M."/>
            <person name="Chan C."/>
        </authorList>
    </citation>
    <scope>NUCLEOTIDE SEQUENCE</scope>
</reference>
<evidence type="ECO:0000313" key="9">
    <source>
        <dbReference type="Proteomes" id="UP000626109"/>
    </source>
</evidence>
<feature type="non-terminal residue" evidence="8">
    <location>
        <position position="460"/>
    </location>
</feature>
<gene>
    <name evidence="8" type="ORF">PGLA2088_LOCUS48128</name>
</gene>
<dbReference type="Pfam" id="PF04142">
    <property type="entry name" value="Nuc_sug_transp"/>
    <property type="match status" value="1"/>
</dbReference>
<keyword evidence="2 6" id="KW-0812">Transmembrane</keyword>
<evidence type="ECO:0000256" key="2">
    <source>
        <dbReference type="ARBA" id="ARBA00022692"/>
    </source>
</evidence>
<feature type="region of interest" description="Disordered" evidence="5">
    <location>
        <begin position="379"/>
        <end position="460"/>
    </location>
</feature>
<feature type="transmembrane region" description="Helical" evidence="6">
    <location>
        <begin position="173"/>
        <end position="191"/>
    </location>
</feature>
<evidence type="ECO:0000256" key="5">
    <source>
        <dbReference type="SAM" id="MobiDB-lite"/>
    </source>
</evidence>
<evidence type="ECO:0000256" key="1">
    <source>
        <dbReference type="ARBA" id="ARBA00004141"/>
    </source>
</evidence>
<keyword evidence="3 6" id="KW-1133">Transmembrane helix</keyword>
<feature type="transmembrane region" description="Helical" evidence="6">
    <location>
        <begin position="203"/>
        <end position="226"/>
    </location>
</feature>
<comment type="caution">
    <text evidence="8">The sequence shown here is derived from an EMBL/GenBank/DDBJ whole genome shotgun (WGS) entry which is preliminary data.</text>
</comment>
<dbReference type="InterPro" id="IPR007271">
    <property type="entry name" value="Nuc_sug_transpt"/>
</dbReference>
<name>A0A813LR42_POLGL</name>
<proteinExistence type="predicted"/>
<keyword evidence="4 6" id="KW-0472">Membrane</keyword>
<accession>A0A813LR42</accession>
<dbReference type="PANTHER" id="PTHR10231">
    <property type="entry name" value="NUCLEOTIDE-SUGAR TRANSMEMBRANE TRANSPORTER"/>
    <property type="match status" value="1"/>
</dbReference>
<feature type="transmembrane region" description="Helical" evidence="6">
    <location>
        <begin position="98"/>
        <end position="116"/>
    </location>
</feature>
<feature type="transmembrane region" description="Helical" evidence="6">
    <location>
        <begin position="75"/>
        <end position="92"/>
    </location>
</feature>
<feature type="signal peptide" evidence="7">
    <location>
        <begin position="1"/>
        <end position="17"/>
    </location>
</feature>
<evidence type="ECO:0000256" key="4">
    <source>
        <dbReference type="ARBA" id="ARBA00023136"/>
    </source>
</evidence>
<sequence length="460" mass="50047">MCAVVLTELLKLICSAALACVGQYQKAGDSEARESMLGITPVDVMWFMGTAIIFTFNNILVWVAIGANDMSQFGILRDTMVIWTACLWILVFQAPLGARRWLGIMIILGGLALIHFRAETSSSPGGASQARQASQWGFALVLCMTFCNSLGSITNEKAFKRSAALDINLQNCVLYSGCICATLLVMAFTDLERLLSPSRFFEGFTRGTLLTICLQATAGLLVSRLLKYTDSIMKTVASCIRGPVVVFIAPLLVDSPTDLQTLGSSMLTASGCVQYMLQGPMELEHLLGERAGFENQLQDLLKQLQLEPAIEEEEDEKAHHEEQAGLDSQAVSTLVLRSSWKAASRSGLSDECATPTEIMAARRLISDVMSRSALRSEWRRSSSENLHLQPDLQERRVLSPARARPGTVSPSSAPRVARFGLSETGKADSAGAESPGLHFQRMRSRGDLAPAGQLPRQTHS</sequence>
<dbReference type="GO" id="GO:0000139">
    <property type="term" value="C:Golgi membrane"/>
    <property type="evidence" value="ECO:0007669"/>
    <property type="project" value="InterPro"/>
</dbReference>
<protein>
    <submittedName>
        <fullName evidence="8">Uncharacterized protein</fullName>
    </submittedName>
</protein>
<organism evidence="8 9">
    <name type="scientific">Polarella glacialis</name>
    <name type="common">Dinoflagellate</name>
    <dbReference type="NCBI Taxonomy" id="89957"/>
    <lineage>
        <taxon>Eukaryota</taxon>
        <taxon>Sar</taxon>
        <taxon>Alveolata</taxon>
        <taxon>Dinophyceae</taxon>
        <taxon>Suessiales</taxon>
        <taxon>Suessiaceae</taxon>
        <taxon>Polarella</taxon>
    </lineage>
</organism>
<feature type="chain" id="PRO_5032577447" evidence="7">
    <location>
        <begin position="18"/>
        <end position="460"/>
    </location>
</feature>
<evidence type="ECO:0000256" key="7">
    <source>
        <dbReference type="SAM" id="SignalP"/>
    </source>
</evidence>
<dbReference type="SUPFAM" id="SSF103481">
    <property type="entry name" value="Multidrug resistance efflux transporter EmrE"/>
    <property type="match status" value="1"/>
</dbReference>
<keyword evidence="7" id="KW-0732">Signal</keyword>
<evidence type="ECO:0000256" key="6">
    <source>
        <dbReference type="SAM" id="Phobius"/>
    </source>
</evidence>
<comment type="subcellular location">
    <subcellularLocation>
        <location evidence="1">Membrane</location>
        <topology evidence="1">Multi-pass membrane protein</topology>
    </subcellularLocation>
</comment>
<evidence type="ECO:0000256" key="3">
    <source>
        <dbReference type="ARBA" id="ARBA00022989"/>
    </source>
</evidence>